<sequence length="108" mass="11874">MPIAATGIDPKTFPPKTIHALGQKRASTSIKISLPVPLVFGRTVRLVKTCVQARGNVIDCPDVGCYFLTCCGPLLCIFFWCGYCLGWRLSQKKVLPGRARLLIFHVPS</sequence>
<gene>
    <name evidence="2" type="ORF">TNCT_350231</name>
</gene>
<evidence type="ECO:0000313" key="3">
    <source>
        <dbReference type="Proteomes" id="UP000887116"/>
    </source>
</evidence>
<protein>
    <submittedName>
        <fullName evidence="2">Uncharacterized protein</fullName>
    </submittedName>
</protein>
<organism evidence="2 3">
    <name type="scientific">Trichonephila clavata</name>
    <name type="common">Joro spider</name>
    <name type="synonym">Nephila clavata</name>
    <dbReference type="NCBI Taxonomy" id="2740835"/>
    <lineage>
        <taxon>Eukaryota</taxon>
        <taxon>Metazoa</taxon>
        <taxon>Ecdysozoa</taxon>
        <taxon>Arthropoda</taxon>
        <taxon>Chelicerata</taxon>
        <taxon>Arachnida</taxon>
        <taxon>Araneae</taxon>
        <taxon>Araneomorphae</taxon>
        <taxon>Entelegynae</taxon>
        <taxon>Araneoidea</taxon>
        <taxon>Nephilidae</taxon>
        <taxon>Trichonephila</taxon>
    </lineage>
</organism>
<dbReference type="AlphaFoldDB" id="A0A8X6KGG6"/>
<evidence type="ECO:0000313" key="2">
    <source>
        <dbReference type="EMBL" id="GFQ75350.1"/>
    </source>
</evidence>
<dbReference type="Proteomes" id="UP000887116">
    <property type="component" value="Unassembled WGS sequence"/>
</dbReference>
<reference evidence="2" key="1">
    <citation type="submission" date="2020-07" db="EMBL/GenBank/DDBJ databases">
        <title>Multicomponent nature underlies the extraordinary mechanical properties of spider dragline silk.</title>
        <authorList>
            <person name="Kono N."/>
            <person name="Nakamura H."/>
            <person name="Mori M."/>
            <person name="Yoshida Y."/>
            <person name="Ohtoshi R."/>
            <person name="Malay A.D."/>
            <person name="Moran D.A.P."/>
            <person name="Tomita M."/>
            <person name="Numata K."/>
            <person name="Arakawa K."/>
        </authorList>
    </citation>
    <scope>NUCLEOTIDE SEQUENCE</scope>
</reference>
<dbReference type="EMBL" id="BMAO01021549">
    <property type="protein sequence ID" value="GFQ75350.1"/>
    <property type="molecule type" value="Genomic_DNA"/>
</dbReference>
<name>A0A8X6KGG6_TRICU</name>
<accession>A0A8X6KGG6</accession>
<feature type="transmembrane region" description="Helical" evidence="1">
    <location>
        <begin position="66"/>
        <end position="85"/>
    </location>
</feature>
<keyword evidence="1" id="KW-0812">Transmembrane</keyword>
<keyword evidence="1" id="KW-0472">Membrane</keyword>
<evidence type="ECO:0000256" key="1">
    <source>
        <dbReference type="SAM" id="Phobius"/>
    </source>
</evidence>
<dbReference type="OrthoDB" id="10379118at2759"/>
<proteinExistence type="predicted"/>
<comment type="caution">
    <text evidence="2">The sequence shown here is derived from an EMBL/GenBank/DDBJ whole genome shotgun (WGS) entry which is preliminary data.</text>
</comment>
<keyword evidence="3" id="KW-1185">Reference proteome</keyword>
<keyword evidence="1" id="KW-1133">Transmembrane helix</keyword>